<evidence type="ECO:0000313" key="2">
    <source>
        <dbReference type="EMBL" id="GLR11806.1"/>
    </source>
</evidence>
<accession>A0ABQ5YE22</accession>
<sequence>MQFTSLERQTLDWFALKCGSEPLKAQCNLAQPLERSIDGSTLILTLSVPPGVQPVNYTNAPGAPLIKSTTLFYGVGVDLWLRNGFIQKLEFSAIGGADFPEGEFPFQLVSSLNTPYVSSWNTPQLPGFDQVCGGRIQSAMLVFLILLLVANLLAVFYACIVSSAIFIPADEVVVYSTSLYVGFAVAFIGYLAICRRLNGGSNTEPQESLLHRVVDPVLGGIVIVIVLGGLGFGTAYLPGELIRLTENPNSNLDIFILSKKENLPPRKKGQCQYVVEFNIGSELIHESRCVTERFYATAMTGKSMKILAHKSLFGIVLDNQLSPQ</sequence>
<dbReference type="EMBL" id="BSOG01000001">
    <property type="protein sequence ID" value="GLR11806.1"/>
    <property type="molecule type" value="Genomic_DNA"/>
</dbReference>
<comment type="caution">
    <text evidence="2">The sequence shown here is derived from an EMBL/GenBank/DDBJ whole genome shotgun (WGS) entry which is preliminary data.</text>
</comment>
<feature type="transmembrane region" description="Helical" evidence="1">
    <location>
        <begin position="213"/>
        <end position="237"/>
    </location>
</feature>
<keyword evidence="3" id="KW-1185">Reference proteome</keyword>
<keyword evidence="1" id="KW-0472">Membrane</keyword>
<protein>
    <submittedName>
        <fullName evidence="2">Uncharacterized protein</fullName>
    </submittedName>
</protein>
<evidence type="ECO:0000313" key="3">
    <source>
        <dbReference type="Proteomes" id="UP001156706"/>
    </source>
</evidence>
<feature type="transmembrane region" description="Helical" evidence="1">
    <location>
        <begin position="173"/>
        <end position="193"/>
    </location>
</feature>
<feature type="transmembrane region" description="Helical" evidence="1">
    <location>
        <begin position="141"/>
        <end position="167"/>
    </location>
</feature>
<gene>
    <name evidence="2" type="ORF">GCM10007907_05960</name>
</gene>
<proteinExistence type="predicted"/>
<dbReference type="RefSeq" id="WP_284194947.1">
    <property type="nucleotide sequence ID" value="NZ_BSOG01000001.1"/>
</dbReference>
<name>A0ABQ5YE22_9NEIS</name>
<keyword evidence="1" id="KW-0812">Transmembrane</keyword>
<reference evidence="3" key="1">
    <citation type="journal article" date="2019" name="Int. J. Syst. Evol. Microbiol.">
        <title>The Global Catalogue of Microorganisms (GCM) 10K type strain sequencing project: providing services to taxonomists for standard genome sequencing and annotation.</title>
        <authorList>
            <consortium name="The Broad Institute Genomics Platform"/>
            <consortium name="The Broad Institute Genome Sequencing Center for Infectious Disease"/>
            <person name="Wu L."/>
            <person name="Ma J."/>
        </authorList>
    </citation>
    <scope>NUCLEOTIDE SEQUENCE [LARGE SCALE GENOMIC DNA]</scope>
    <source>
        <strain evidence="3">NBRC 110044</strain>
    </source>
</reference>
<organism evidence="2 3">
    <name type="scientific">Chitinimonas prasina</name>
    <dbReference type="NCBI Taxonomy" id="1434937"/>
    <lineage>
        <taxon>Bacteria</taxon>
        <taxon>Pseudomonadati</taxon>
        <taxon>Pseudomonadota</taxon>
        <taxon>Betaproteobacteria</taxon>
        <taxon>Neisseriales</taxon>
        <taxon>Chitinibacteraceae</taxon>
        <taxon>Chitinimonas</taxon>
    </lineage>
</organism>
<dbReference type="Proteomes" id="UP001156706">
    <property type="component" value="Unassembled WGS sequence"/>
</dbReference>
<evidence type="ECO:0000256" key="1">
    <source>
        <dbReference type="SAM" id="Phobius"/>
    </source>
</evidence>
<keyword evidence="1" id="KW-1133">Transmembrane helix</keyword>